<evidence type="ECO:0000259" key="2">
    <source>
        <dbReference type="Pfam" id="PF09431"/>
    </source>
</evidence>
<dbReference type="GO" id="GO:0071933">
    <property type="term" value="F:Arp2/3 complex binding"/>
    <property type="evidence" value="ECO:0007669"/>
    <property type="project" value="TreeGrafter"/>
</dbReference>
<protein>
    <submittedName>
        <fullName evidence="3">Pre-rRNA processing</fullName>
    </submittedName>
</protein>
<sequence length="626" mass="69787">MPLASMATQPATPSLSEPALMDDFVAHALNETSTILPSADALLRDEREQMAWARLTVTRAFTLSLPSLEPLSGDREPSPAMKSILDALRPRLLTSSGPQLLRVYTMIRALGEHDMNVFRWLLYAEGVCVLPGWIHRLVHNVWAGYYASQAGASMASDVCTQFGPALPLPGAAARVEGVHQEAVTERRALSCLEPHALELLYQVLCAVRLRHSDLRGLTVHFVHHLFDTMERAQQDHEEEYCTQLMRVVLALHEQCLVQDPTSSLLGTIRHRLHTSQKFGENLVFRLNRTSSTTLPGCLFHFLTLNLLADVFAQRETASYFYTNDLRVLVDIFLRELGGLADSFELLRQAYLCVFRALLTQTQLCSEPYKRADVQWLLTHMVIGAQWHDVSPVTLALANDCLESEWFVGFRDNTTLVAPIQGGEAHAATLTEEHTENQIHFHAKPSLQTIQHTLMLRRIQSAAAAVACMRGTYTDVVSTVWWPTHVAATDAEVAPCEVDVLALEQWTSVPPPAAPVPVRRRVPPPRPQKPARMMPVHHPSMSHSYIPPTQPPETPTTDEAPMTKGTAAEGTWRHLLRRRGKSRGTHEGHTDVGAFRQPGTQPPCPRTTPEDVRPGRRRAPPPPPPPR</sequence>
<feature type="compositionally biased region" description="Basic residues" evidence="1">
    <location>
        <begin position="573"/>
        <end position="582"/>
    </location>
</feature>
<dbReference type="Proteomes" id="UP001214415">
    <property type="component" value="Chromosome 7"/>
</dbReference>
<dbReference type="EMBL" id="CP119906">
    <property type="protein sequence ID" value="WFD24641.1"/>
    <property type="molecule type" value="Genomic_DNA"/>
</dbReference>
<dbReference type="PANTHER" id="PTHR13357">
    <property type="entry name" value="SH3 ADAPTER PROTEIN SPIN90 NCK INTERACTING PROTEIN WITH SH3 DOMAIN"/>
    <property type="match status" value="1"/>
</dbReference>
<proteinExistence type="predicted"/>
<dbReference type="AlphaFoldDB" id="A0AAF0EHB3"/>
<dbReference type="InterPro" id="IPR030125">
    <property type="entry name" value="SPIN90/Ldb17"/>
</dbReference>
<reference evidence="3" key="1">
    <citation type="submission" date="2023-03" db="EMBL/GenBank/DDBJ databases">
        <title>Mating type loci evolution in Malassezia.</title>
        <authorList>
            <person name="Coelho M.A."/>
        </authorList>
    </citation>
    <scope>NUCLEOTIDE SEQUENCE</scope>
    <source>
        <strain evidence="3">CBS 12830</strain>
    </source>
</reference>
<evidence type="ECO:0000313" key="4">
    <source>
        <dbReference type="Proteomes" id="UP001214415"/>
    </source>
</evidence>
<dbReference type="GO" id="GO:0000147">
    <property type="term" value="P:actin cortical patch assembly"/>
    <property type="evidence" value="ECO:0007669"/>
    <property type="project" value="TreeGrafter"/>
</dbReference>
<organism evidence="3 4">
    <name type="scientific">Malassezia equina</name>
    <dbReference type="NCBI Taxonomy" id="1381935"/>
    <lineage>
        <taxon>Eukaryota</taxon>
        <taxon>Fungi</taxon>
        <taxon>Dikarya</taxon>
        <taxon>Basidiomycota</taxon>
        <taxon>Ustilaginomycotina</taxon>
        <taxon>Malasseziomycetes</taxon>
        <taxon>Malasseziales</taxon>
        <taxon>Malasseziaceae</taxon>
        <taxon>Malassezia</taxon>
    </lineage>
</organism>
<dbReference type="PANTHER" id="PTHR13357:SF1">
    <property type="entry name" value="NCK-INTERACTING PROTEIN WITH SH3 DOMAIN"/>
    <property type="match status" value="1"/>
</dbReference>
<dbReference type="GO" id="GO:0006897">
    <property type="term" value="P:endocytosis"/>
    <property type="evidence" value="ECO:0007669"/>
    <property type="project" value="TreeGrafter"/>
</dbReference>
<feature type="domain" description="SPIN90/Ldb17 leucine-rich" evidence="2">
    <location>
        <begin position="238"/>
        <end position="372"/>
    </location>
</feature>
<gene>
    <name evidence="3" type="primary">LDB17</name>
    <name evidence="3" type="ORF">MEQU1_003344</name>
</gene>
<feature type="region of interest" description="Disordered" evidence="1">
    <location>
        <begin position="511"/>
        <end position="626"/>
    </location>
</feature>
<dbReference type="GO" id="GO:0030479">
    <property type="term" value="C:actin cortical patch"/>
    <property type="evidence" value="ECO:0007669"/>
    <property type="project" value="TreeGrafter"/>
</dbReference>
<evidence type="ECO:0000313" key="3">
    <source>
        <dbReference type="EMBL" id="WFD24641.1"/>
    </source>
</evidence>
<dbReference type="InterPro" id="IPR018556">
    <property type="entry name" value="SPIN90/Ldb17_LRD"/>
</dbReference>
<dbReference type="Pfam" id="PF09431">
    <property type="entry name" value="SPIN90_LRD"/>
    <property type="match status" value="1"/>
</dbReference>
<evidence type="ECO:0000256" key="1">
    <source>
        <dbReference type="SAM" id="MobiDB-lite"/>
    </source>
</evidence>
<keyword evidence="4" id="KW-1185">Reference proteome</keyword>
<name>A0AAF0EHB3_9BASI</name>
<accession>A0AAF0EHB3</accession>
<dbReference type="GO" id="GO:0051666">
    <property type="term" value="P:actin cortical patch localization"/>
    <property type="evidence" value="ECO:0007669"/>
    <property type="project" value="TreeGrafter"/>
</dbReference>